<evidence type="ECO:0000313" key="1">
    <source>
        <dbReference type="EMBL" id="MBV4524309.1"/>
    </source>
</evidence>
<dbReference type="Proteomes" id="UP001049200">
    <property type="component" value="Unassembled WGS sequence"/>
</dbReference>
<gene>
    <name evidence="1" type="ORF">KVG88_30005</name>
</gene>
<accession>A0ABS6QZK3</accession>
<protein>
    <recommendedName>
        <fullName evidence="3">Phage tail protein</fullName>
    </recommendedName>
</protein>
<organism evidence="1 2">
    <name type="scientific">Pseudomonas azerbaijanoccidentalis</name>
    <dbReference type="NCBI Taxonomy" id="2842347"/>
    <lineage>
        <taxon>Bacteria</taxon>
        <taxon>Pseudomonadati</taxon>
        <taxon>Pseudomonadota</taxon>
        <taxon>Gammaproteobacteria</taxon>
        <taxon>Pseudomonadales</taxon>
        <taxon>Pseudomonadaceae</taxon>
        <taxon>Pseudomonas</taxon>
    </lineage>
</organism>
<name>A0ABS6QZK3_9PSED</name>
<comment type="caution">
    <text evidence="1">The sequence shown here is derived from an EMBL/GenBank/DDBJ whole genome shotgun (WGS) entry which is preliminary data.</text>
</comment>
<dbReference type="EMBL" id="JAHSTU010000014">
    <property type="protein sequence ID" value="MBV4524309.1"/>
    <property type="molecule type" value="Genomic_DNA"/>
</dbReference>
<reference evidence="1" key="1">
    <citation type="submission" date="2021-06" db="EMBL/GenBank/DDBJ databases">
        <title>Updating the genus Pseudomonas: Description of 43 new species and partition of the Pseudomonas putida group.</title>
        <authorList>
            <person name="Girard L."/>
            <person name="Lood C."/>
            <person name="Vandamme P."/>
            <person name="Rokni-Zadeh H."/>
            <person name="Van Noort V."/>
            <person name="Hofte M."/>
            <person name="Lavigne R."/>
            <person name="De Mot R."/>
        </authorList>
    </citation>
    <scope>NUCLEOTIDE SEQUENCE</scope>
    <source>
        <strain evidence="1">SWRI74</strain>
    </source>
</reference>
<keyword evidence="2" id="KW-1185">Reference proteome</keyword>
<dbReference type="RefSeq" id="WP_217873513.1">
    <property type="nucleotide sequence ID" value="NZ_JAHSTU010000014.1"/>
</dbReference>
<evidence type="ECO:0000313" key="2">
    <source>
        <dbReference type="Proteomes" id="UP001049200"/>
    </source>
</evidence>
<evidence type="ECO:0008006" key="3">
    <source>
        <dbReference type="Google" id="ProtNLM"/>
    </source>
</evidence>
<sequence length="548" mass="58631">MTVQMSRAINKRSGVQQNFIADNSEIGSVASDYNGGFIGRFTRGRIDKVFPVTREKLERKLGAAVSLSVSALGEAQIQVYEALRYGTQQAIVSRMIATDAVNKLLIATATVPAEGGGAAPAVWSVGLESEDLPEGALIAFKHLDCFNDGLTCEINAEAAEDAQGVATPSKIITVQFVDPASAKVIIGPFTGSLDPQAKDEFGNSSYIGDVIDKGTDDLDVIEVASGASVPVTCGFYGKSNGKAKFSSALLNYFTEGRTVYTAAEMESAVDRLRRSRPNFTYLNAGGSENVALLSLMADLGKEINKQFPFDVPGRLSPEAAAAFVQSIGASVKELYGQAYWAPLKRANPIAGGKAFFGTSGQQIGLRCARNAQVNAKGIAPRNRVIAGSDYGLAGTGITQTHEPSDDELELLAENQINPCIFKDYPSGAKYAWVDSLTGAQTTGATKLIAVAEMATFLDDKVAAFGQETLQKPMNESITMMSRFLGTLLPAVESAKWLNGTAELDGAGWQYEVKRNEAMPYDEMMVLYDVCYDGTNRITRAQQTIVRQS</sequence>
<proteinExistence type="predicted"/>